<name>A0ABP8MQ05_9BACT</name>
<sequence length="60" mass="7049">MNHSGEFTYTICCWLLRHDHVSRGSALSLLTRLRQADKERGSWKTPENENQESFVLNWAK</sequence>
<protein>
    <submittedName>
        <fullName evidence="2">Uncharacterized protein</fullName>
    </submittedName>
</protein>
<proteinExistence type="predicted"/>
<dbReference type="RefSeq" id="WP_345322683.1">
    <property type="nucleotide sequence ID" value="NZ_BAABGA010000035.1"/>
</dbReference>
<evidence type="ECO:0000313" key="2">
    <source>
        <dbReference type="EMBL" id="GAA4454247.1"/>
    </source>
</evidence>
<evidence type="ECO:0000256" key="1">
    <source>
        <dbReference type="SAM" id="MobiDB-lite"/>
    </source>
</evidence>
<dbReference type="Proteomes" id="UP001500840">
    <property type="component" value="Unassembled WGS sequence"/>
</dbReference>
<organism evidence="2 3">
    <name type="scientific">Novipirellula rosea</name>
    <dbReference type="NCBI Taxonomy" id="1031540"/>
    <lineage>
        <taxon>Bacteria</taxon>
        <taxon>Pseudomonadati</taxon>
        <taxon>Planctomycetota</taxon>
        <taxon>Planctomycetia</taxon>
        <taxon>Pirellulales</taxon>
        <taxon>Pirellulaceae</taxon>
        <taxon>Novipirellula</taxon>
    </lineage>
</organism>
<feature type="region of interest" description="Disordered" evidence="1">
    <location>
        <begin position="40"/>
        <end position="60"/>
    </location>
</feature>
<evidence type="ECO:0000313" key="3">
    <source>
        <dbReference type="Proteomes" id="UP001500840"/>
    </source>
</evidence>
<dbReference type="EMBL" id="BAABGA010000035">
    <property type="protein sequence ID" value="GAA4454247.1"/>
    <property type="molecule type" value="Genomic_DNA"/>
</dbReference>
<accession>A0ABP8MQ05</accession>
<reference evidence="3" key="1">
    <citation type="journal article" date="2019" name="Int. J. Syst. Evol. Microbiol.">
        <title>The Global Catalogue of Microorganisms (GCM) 10K type strain sequencing project: providing services to taxonomists for standard genome sequencing and annotation.</title>
        <authorList>
            <consortium name="The Broad Institute Genomics Platform"/>
            <consortium name="The Broad Institute Genome Sequencing Center for Infectious Disease"/>
            <person name="Wu L."/>
            <person name="Ma J."/>
        </authorList>
    </citation>
    <scope>NUCLEOTIDE SEQUENCE [LARGE SCALE GENOMIC DNA]</scope>
    <source>
        <strain evidence="3">JCM 17759</strain>
    </source>
</reference>
<keyword evidence="3" id="KW-1185">Reference proteome</keyword>
<comment type="caution">
    <text evidence="2">The sequence shown here is derived from an EMBL/GenBank/DDBJ whole genome shotgun (WGS) entry which is preliminary data.</text>
</comment>
<gene>
    <name evidence="2" type="ORF">GCM10023156_26380</name>
</gene>